<geneLocation type="plasmid" evidence="2 3">
    <name>Cy782202</name>
</geneLocation>
<proteinExistence type="predicted"/>
<name>E0UMV2_GLOV7</name>
<dbReference type="CDD" id="cd05403">
    <property type="entry name" value="NT_KNTase_like"/>
    <property type="match status" value="1"/>
</dbReference>
<keyword evidence="3" id="KW-1185">Reference proteome</keyword>
<organism evidence="2 3">
    <name type="scientific">Gloeothece verrucosa (strain PCC 7822)</name>
    <name type="common">Cyanothece sp. (strain PCC 7822)</name>
    <dbReference type="NCBI Taxonomy" id="497965"/>
    <lineage>
        <taxon>Bacteria</taxon>
        <taxon>Bacillati</taxon>
        <taxon>Cyanobacteriota</taxon>
        <taxon>Cyanophyceae</taxon>
        <taxon>Oscillatoriophycideae</taxon>
        <taxon>Chroococcales</taxon>
        <taxon>Aphanothecaceae</taxon>
        <taxon>Gloeothece</taxon>
        <taxon>Gloeothece verrucosa</taxon>
    </lineage>
</organism>
<dbReference type="EMBL" id="CP002200">
    <property type="protein sequence ID" value="ADN18282.1"/>
    <property type="molecule type" value="Genomic_DNA"/>
</dbReference>
<dbReference type="RefSeq" id="WP_013335028.1">
    <property type="nucleotide sequence ID" value="NC_014534.1"/>
</dbReference>
<reference evidence="3" key="1">
    <citation type="journal article" date="2011" name="MBio">
        <title>Novel metabolic attributes of the genus Cyanothece, comprising a group of unicellular nitrogen-fixing Cyanobacteria.</title>
        <authorList>
            <person name="Bandyopadhyay A."/>
            <person name="Elvitigala T."/>
            <person name="Welsh E."/>
            <person name="Stockel J."/>
            <person name="Liberton M."/>
            <person name="Min H."/>
            <person name="Sherman L.A."/>
            <person name="Pakrasi H.B."/>
        </authorList>
    </citation>
    <scope>NUCLEOTIDE SEQUENCE [LARGE SCALE GENOMIC DNA]</scope>
    <source>
        <strain evidence="3">PCC 7822</strain>
        <plasmid evidence="3">Cy782202</plasmid>
    </source>
</reference>
<sequence length="138" mass="15918">MNNFQQFQSNSAQKPITNFPHSQLATYRETAKTNLQKSQIQRAQRREKAWQLVEVATSLLKEKFRATKVMVFGSLLEQDRFNLWSDIDIAAWGISPEDTFQAIGEVRELDETIEINLVDVETCQSELLENILLKGKVM</sequence>
<protein>
    <recommendedName>
        <fullName evidence="1">Polymerase beta nucleotidyltransferase domain-containing protein</fullName>
    </recommendedName>
</protein>
<dbReference type="OrthoDB" id="37820at2"/>
<dbReference type="AlphaFoldDB" id="E0UMV2"/>
<dbReference type="KEGG" id="cyj:Cyan7822_6508"/>
<feature type="domain" description="Polymerase beta nucleotidyltransferase" evidence="1">
    <location>
        <begin position="58"/>
        <end position="137"/>
    </location>
</feature>
<dbReference type="InterPro" id="IPR043519">
    <property type="entry name" value="NT_sf"/>
</dbReference>
<dbReference type="InterPro" id="IPR041633">
    <property type="entry name" value="Polbeta"/>
</dbReference>
<keyword evidence="2" id="KW-0614">Plasmid</keyword>
<dbReference type="Pfam" id="PF18765">
    <property type="entry name" value="Polbeta"/>
    <property type="match status" value="1"/>
</dbReference>
<dbReference type="SUPFAM" id="SSF81301">
    <property type="entry name" value="Nucleotidyltransferase"/>
    <property type="match status" value="1"/>
</dbReference>
<evidence type="ECO:0000313" key="3">
    <source>
        <dbReference type="Proteomes" id="UP000008206"/>
    </source>
</evidence>
<dbReference type="HOGENOM" id="CLU_127610_3_1_3"/>
<accession>E0UMV2</accession>
<dbReference type="Proteomes" id="UP000008206">
    <property type="component" value="Plasmid Cy782202"/>
</dbReference>
<evidence type="ECO:0000313" key="2">
    <source>
        <dbReference type="EMBL" id="ADN18282.1"/>
    </source>
</evidence>
<gene>
    <name evidence="2" type="ordered locus">Cyan7822_6508</name>
</gene>
<evidence type="ECO:0000259" key="1">
    <source>
        <dbReference type="Pfam" id="PF18765"/>
    </source>
</evidence>
<dbReference type="Gene3D" id="3.30.460.10">
    <property type="entry name" value="Beta Polymerase, domain 2"/>
    <property type="match status" value="1"/>
</dbReference>